<feature type="signal peptide" evidence="1">
    <location>
        <begin position="1"/>
        <end position="16"/>
    </location>
</feature>
<keyword evidence="3" id="KW-1185">Reference proteome</keyword>
<evidence type="ECO:0000256" key="1">
    <source>
        <dbReference type="SAM" id="SignalP"/>
    </source>
</evidence>
<protein>
    <recommendedName>
        <fullName evidence="4">Lipoprotein</fullName>
    </recommendedName>
</protein>
<accession>A0ABS6JYR7</accession>
<dbReference type="RefSeq" id="WP_088073504.1">
    <property type="nucleotide sequence ID" value="NZ_JAHQCR010000062.1"/>
</dbReference>
<evidence type="ECO:0000313" key="3">
    <source>
        <dbReference type="Proteomes" id="UP000790580"/>
    </source>
</evidence>
<dbReference type="Proteomes" id="UP000790580">
    <property type="component" value="Unassembled WGS sequence"/>
</dbReference>
<dbReference type="EMBL" id="JAHQCR010000062">
    <property type="protein sequence ID" value="MBU9722804.1"/>
    <property type="molecule type" value="Genomic_DNA"/>
</dbReference>
<gene>
    <name evidence="2" type="ORF">KS407_15415</name>
</gene>
<comment type="caution">
    <text evidence="2">The sequence shown here is derived from an EMBL/GenBank/DDBJ whole genome shotgun (WGS) entry which is preliminary data.</text>
</comment>
<reference evidence="2 3" key="1">
    <citation type="submission" date="2021-06" db="EMBL/GenBank/DDBJ databases">
        <title>Bacillus sp. RD4P76, an endophyte from a halophyte.</title>
        <authorList>
            <person name="Sun J.-Q."/>
        </authorList>
    </citation>
    <scope>NUCLEOTIDE SEQUENCE [LARGE SCALE GENOMIC DNA]</scope>
    <source>
        <strain evidence="2 3">JCM 17098</strain>
    </source>
</reference>
<evidence type="ECO:0000313" key="2">
    <source>
        <dbReference type="EMBL" id="MBU9722804.1"/>
    </source>
</evidence>
<name>A0ABS6JYR7_9BACI</name>
<feature type="chain" id="PRO_5046151469" description="Lipoprotein" evidence="1">
    <location>
        <begin position="17"/>
        <end position="117"/>
    </location>
</feature>
<dbReference type="PROSITE" id="PS51257">
    <property type="entry name" value="PROKAR_LIPOPROTEIN"/>
    <property type="match status" value="1"/>
</dbReference>
<proteinExistence type="predicted"/>
<evidence type="ECO:0008006" key="4">
    <source>
        <dbReference type="Google" id="ProtNLM"/>
    </source>
</evidence>
<organism evidence="2 3">
    <name type="scientific">Evansella alkalicola</name>
    <dbReference type="NCBI Taxonomy" id="745819"/>
    <lineage>
        <taxon>Bacteria</taxon>
        <taxon>Bacillati</taxon>
        <taxon>Bacillota</taxon>
        <taxon>Bacilli</taxon>
        <taxon>Bacillales</taxon>
        <taxon>Bacillaceae</taxon>
        <taxon>Evansella</taxon>
    </lineage>
</organism>
<keyword evidence="1" id="KW-0732">Signal</keyword>
<sequence>MRVFIIFIICCSFLFACVPENNVQMNVDYLLSHSDKYYNVFIVGDHNVYEKFVEVNDEKKLTKSYLVATSMEDIQERLPSLSLESYPTFYAFDTKMLVYSTTDFDEFIAFLEESKNK</sequence>